<keyword evidence="2" id="KW-1133">Transmembrane helix</keyword>
<keyword evidence="2" id="KW-0472">Membrane</keyword>
<dbReference type="EnsemblMetazoa" id="G13760.15">
    <property type="protein sequence ID" value="G13760.15:cds"/>
    <property type="gene ID" value="G13760"/>
</dbReference>
<organism evidence="3 4">
    <name type="scientific">Magallana gigas</name>
    <name type="common">Pacific oyster</name>
    <name type="synonym">Crassostrea gigas</name>
    <dbReference type="NCBI Taxonomy" id="29159"/>
    <lineage>
        <taxon>Eukaryota</taxon>
        <taxon>Metazoa</taxon>
        <taxon>Spiralia</taxon>
        <taxon>Lophotrochozoa</taxon>
        <taxon>Mollusca</taxon>
        <taxon>Bivalvia</taxon>
        <taxon>Autobranchia</taxon>
        <taxon>Pteriomorphia</taxon>
        <taxon>Ostreida</taxon>
        <taxon>Ostreoidea</taxon>
        <taxon>Ostreidae</taxon>
        <taxon>Magallana</taxon>
    </lineage>
</organism>
<protein>
    <submittedName>
        <fullName evidence="3">Uncharacterized protein</fullName>
    </submittedName>
</protein>
<proteinExistence type="predicted"/>
<feature type="compositionally biased region" description="Polar residues" evidence="1">
    <location>
        <begin position="261"/>
        <end position="274"/>
    </location>
</feature>
<feature type="transmembrane region" description="Helical" evidence="2">
    <location>
        <begin position="110"/>
        <end position="134"/>
    </location>
</feature>
<keyword evidence="2" id="KW-0812">Transmembrane</keyword>
<dbReference type="AlphaFoldDB" id="A0A8W8IFU4"/>
<feature type="compositionally biased region" description="Basic and acidic residues" evidence="1">
    <location>
        <begin position="293"/>
        <end position="320"/>
    </location>
</feature>
<feature type="compositionally biased region" description="Low complexity" evidence="1">
    <location>
        <begin position="164"/>
        <end position="183"/>
    </location>
</feature>
<name>A0A8W8IFU4_MAGGI</name>
<evidence type="ECO:0000256" key="1">
    <source>
        <dbReference type="SAM" id="MobiDB-lite"/>
    </source>
</evidence>
<dbReference type="Proteomes" id="UP000005408">
    <property type="component" value="Unassembled WGS sequence"/>
</dbReference>
<accession>A0A8W8IFU4</accession>
<reference evidence="3" key="1">
    <citation type="submission" date="2022-08" db="UniProtKB">
        <authorList>
            <consortium name="EnsemblMetazoa"/>
        </authorList>
    </citation>
    <scope>IDENTIFICATION</scope>
    <source>
        <strain evidence="3">05x7-T-G4-1.051#20</strain>
    </source>
</reference>
<feature type="compositionally biased region" description="Basic and acidic residues" evidence="1">
    <location>
        <begin position="329"/>
        <end position="338"/>
    </location>
</feature>
<evidence type="ECO:0000313" key="4">
    <source>
        <dbReference type="Proteomes" id="UP000005408"/>
    </source>
</evidence>
<evidence type="ECO:0000313" key="3">
    <source>
        <dbReference type="EnsemblMetazoa" id="G13760.15:cds"/>
    </source>
</evidence>
<feature type="region of interest" description="Disordered" evidence="1">
    <location>
        <begin position="160"/>
        <end position="189"/>
    </location>
</feature>
<feature type="region of interest" description="Disordered" evidence="1">
    <location>
        <begin position="246"/>
        <end position="356"/>
    </location>
</feature>
<evidence type="ECO:0000256" key="2">
    <source>
        <dbReference type="SAM" id="Phobius"/>
    </source>
</evidence>
<sequence length="382" mass="42448">MDTVLRNVCWLSPPEPPIFDNTAEDAKKRMLNFRESCSAYQKYTKLCENGTVKVSPEPTSTLSPTTIVSRVTSSPVLTTEFTNITSQQNDTIIRTKPTLFDLTPDSGSNALIPVLIPLIIILLLAATVVAVWYIKKRKGSGYHLFLRVQLFLYKDPSIRRNRKSSSSSNGSKKSRNNSAASESGLPNNVVTSSQVSMNEKDFKHASTAQLIDEASIKSDYENPMFDPVIEENESFTVKIEMEQKEISDTQTDSNVHHYDNTCISPNLKALNSSDYSDKEENDPPYDTPPKRSFKGEQREQAEDGRDLHLSREGGGSKEGMEGGDVETSETEKAMENLKADLNIDQNSNTEVSALDRESVIKNQLSVDSGYETHVHSPPPNCV</sequence>
<keyword evidence="4" id="KW-1185">Reference proteome</keyword>